<evidence type="ECO:0000259" key="1">
    <source>
        <dbReference type="Pfam" id="PF13166"/>
    </source>
</evidence>
<protein>
    <submittedName>
        <fullName evidence="2">AAA family ATPase</fullName>
    </submittedName>
</protein>
<dbReference type="Pfam" id="PF13166">
    <property type="entry name" value="AAA_13"/>
    <property type="match status" value="1"/>
</dbReference>
<dbReference type="InterPro" id="IPR026866">
    <property type="entry name" value="CR006_AAA"/>
</dbReference>
<dbReference type="SUPFAM" id="SSF52540">
    <property type="entry name" value="P-loop containing nucleoside triphosphate hydrolases"/>
    <property type="match status" value="1"/>
</dbReference>
<reference evidence="2 3" key="1">
    <citation type="submission" date="2020-08" db="EMBL/GenBank/DDBJ databases">
        <title>Description of novel Pseudomonas species.</title>
        <authorList>
            <person name="Duman M."/>
            <person name="Mulet M."/>
            <person name="Altun S."/>
            <person name="Saticioglu I.B."/>
            <person name="Lalucat J."/>
            <person name="Garcia-Valdes E."/>
        </authorList>
    </citation>
    <scope>NUCLEOTIDE SEQUENCE [LARGE SCALE GENOMIC DNA]</scope>
    <source>
        <strain evidence="2 3">P66</strain>
    </source>
</reference>
<evidence type="ECO:0000313" key="3">
    <source>
        <dbReference type="Proteomes" id="UP000745663"/>
    </source>
</evidence>
<proteinExistence type="predicted"/>
<comment type="caution">
    <text evidence="2">The sequence shown here is derived from an EMBL/GenBank/DDBJ whole genome shotgun (WGS) entry which is preliminary data.</text>
</comment>
<accession>A0ABS2C880</accession>
<dbReference type="InterPro" id="IPR027417">
    <property type="entry name" value="P-loop_NTPase"/>
</dbReference>
<dbReference type="RefSeq" id="WP_203585790.1">
    <property type="nucleotide sequence ID" value="NZ_JACOPV010000032.1"/>
</dbReference>
<sequence length="727" mass="81489">MIENLLIRGVSSYSPNAPTLIGPLKRVSILYGQNGTGKSTIGNYLQTPGETCYRGCSMVPADPEREILVYNHTFMEMNFHEDVAQPGVFTLSAGNIEAENALSAAQAAIKLLSTQQDEEMAKGKASKTARETEKQALKDGLWKLKTPFDGSPLAYCFQGVNTKERLLERIQATSEAPDAVTTAELMAEATELQAATDAQLASISLVGFSGSELEPNPIFREIITGTDNSYLAGLIHALGHSDWIQHALTFPPIDGDLCPFCQQPLPEGFHGEIAKIFDKTYEQRIGDLTNLQRRYAGAVEQTLQRLRSPSYQQPSFQLAISNLSAALQRNVQTIEKKVASPSIVVELESSDGLIEALNECVAVEQEKIDAFNLKVKNKQVHLARIKELFWGVLRTSAGALLDHYAQEDQELALAQQKARDNIEALRVKAKAEREIIAQCKAAITNIDQSVDSINHWLRILGLKGFELTKEEGDVPQYRLQRPEQRAGVFKTLSEGEKTLISFLYFLEVCNGELNATAGRLISDRIVVIDDPISSLSHNYVYDIASLIKRQVISPITRFKQVVILTHNLFFFHEMVKLMNEDGGRGRGNAGQQESQLALFRITKSDYSAVVAMQPKEIQNDYQSFWQAIKDALNGRTSATVIPNMMRNILEYYFTFVHRQDKLAKALEDLSDEDPQFRSLYRYINRESHADAVNITDFGEIDPAVYVERFRQVFVRTEFQEHYDKMMG</sequence>
<evidence type="ECO:0000313" key="2">
    <source>
        <dbReference type="EMBL" id="MBM5461543.1"/>
    </source>
</evidence>
<name>A0ABS2C880_9PSED</name>
<feature type="domain" description="Protein CR006 P-loop" evidence="1">
    <location>
        <begin position="19"/>
        <end position="713"/>
    </location>
</feature>
<keyword evidence="3" id="KW-1185">Reference proteome</keyword>
<organism evidence="2 3">
    <name type="scientific">Pseudomonas arcuscaelestis</name>
    <dbReference type="NCBI Taxonomy" id="2710591"/>
    <lineage>
        <taxon>Bacteria</taxon>
        <taxon>Pseudomonadati</taxon>
        <taxon>Pseudomonadota</taxon>
        <taxon>Gammaproteobacteria</taxon>
        <taxon>Pseudomonadales</taxon>
        <taxon>Pseudomonadaceae</taxon>
        <taxon>Pseudomonas</taxon>
    </lineage>
</organism>
<dbReference type="EMBL" id="JACOPV010000032">
    <property type="protein sequence ID" value="MBM5461543.1"/>
    <property type="molecule type" value="Genomic_DNA"/>
</dbReference>
<dbReference type="Proteomes" id="UP000745663">
    <property type="component" value="Unassembled WGS sequence"/>
</dbReference>
<gene>
    <name evidence="2" type="ORF">H8F21_28715</name>
</gene>
<dbReference type="Gene3D" id="3.40.50.300">
    <property type="entry name" value="P-loop containing nucleotide triphosphate hydrolases"/>
    <property type="match status" value="1"/>
</dbReference>